<dbReference type="CDD" id="cd16098">
    <property type="entry name" value="FliS"/>
    <property type="match status" value="1"/>
</dbReference>
<name>A0ABW8D5V8_9GAMM</name>
<evidence type="ECO:0000256" key="3">
    <source>
        <dbReference type="ARBA" id="ARBA00022490"/>
    </source>
</evidence>
<evidence type="ECO:0000256" key="6">
    <source>
        <dbReference type="PIRNR" id="PIRNR039090"/>
    </source>
</evidence>
<dbReference type="InterPro" id="IPR036584">
    <property type="entry name" value="FliS_sf"/>
</dbReference>
<dbReference type="Proteomes" id="UP001615550">
    <property type="component" value="Unassembled WGS sequence"/>
</dbReference>
<dbReference type="PANTHER" id="PTHR34773:SF1">
    <property type="entry name" value="FLAGELLAR SECRETION CHAPERONE FLIS"/>
    <property type="match status" value="1"/>
</dbReference>
<dbReference type="NCBIfam" id="TIGR00208">
    <property type="entry name" value="fliS"/>
    <property type="match status" value="1"/>
</dbReference>
<dbReference type="Pfam" id="PF02561">
    <property type="entry name" value="FliS"/>
    <property type="match status" value="1"/>
</dbReference>
<dbReference type="Gene3D" id="1.20.120.340">
    <property type="entry name" value="Flagellar protein FliS"/>
    <property type="match status" value="1"/>
</dbReference>
<dbReference type="InterPro" id="IPR003713">
    <property type="entry name" value="FliS"/>
</dbReference>
<keyword evidence="7" id="KW-0966">Cell projection</keyword>
<keyword evidence="5" id="KW-0143">Chaperone</keyword>
<keyword evidence="7" id="KW-0282">Flagellum</keyword>
<proteinExistence type="inferred from homology"/>
<keyword evidence="4 6" id="KW-1005">Bacterial flagellum biogenesis</keyword>
<reference evidence="7 8" key="1">
    <citation type="submission" date="2024-08" db="EMBL/GenBank/DDBJ databases">
        <title>Draft Genome Sequence of Legionella lytica strain DSB2004, Isolated From a Fire Sprinkler System.</title>
        <authorList>
            <person name="Everhart A.D."/>
            <person name="Kidane D.T."/>
            <person name="Farone A.L."/>
            <person name="Farone M.B."/>
        </authorList>
    </citation>
    <scope>NUCLEOTIDE SEQUENCE [LARGE SCALE GENOMIC DNA]</scope>
    <source>
        <strain evidence="7 8">DSB2004</strain>
    </source>
</reference>
<dbReference type="EMBL" id="JBGORX010000001">
    <property type="protein sequence ID" value="MFJ1267346.1"/>
    <property type="molecule type" value="Genomic_DNA"/>
</dbReference>
<keyword evidence="8" id="KW-1185">Reference proteome</keyword>
<comment type="subcellular location">
    <subcellularLocation>
        <location evidence="1 6">Cytoplasm</location>
        <location evidence="1 6">Cytosol</location>
    </subcellularLocation>
</comment>
<organism evidence="7 8">
    <name type="scientific">Legionella lytica</name>
    <dbReference type="NCBI Taxonomy" id="96232"/>
    <lineage>
        <taxon>Bacteria</taxon>
        <taxon>Pseudomonadati</taxon>
        <taxon>Pseudomonadota</taxon>
        <taxon>Gammaproteobacteria</taxon>
        <taxon>Legionellales</taxon>
        <taxon>Legionellaceae</taxon>
        <taxon>Legionella</taxon>
    </lineage>
</organism>
<dbReference type="SUPFAM" id="SSF101116">
    <property type="entry name" value="Flagellar export chaperone FliS"/>
    <property type="match status" value="1"/>
</dbReference>
<evidence type="ECO:0000313" key="7">
    <source>
        <dbReference type="EMBL" id="MFJ1267346.1"/>
    </source>
</evidence>
<comment type="caution">
    <text evidence="7">The sequence shown here is derived from an EMBL/GenBank/DDBJ whole genome shotgun (WGS) entry which is preliminary data.</text>
</comment>
<protein>
    <recommendedName>
        <fullName evidence="6">Flagellar secretion chaperone FliS</fullName>
    </recommendedName>
</protein>
<dbReference type="PANTHER" id="PTHR34773">
    <property type="entry name" value="FLAGELLAR SECRETION CHAPERONE FLIS"/>
    <property type="match status" value="1"/>
</dbReference>
<evidence type="ECO:0000256" key="1">
    <source>
        <dbReference type="ARBA" id="ARBA00004514"/>
    </source>
</evidence>
<evidence type="ECO:0000313" key="8">
    <source>
        <dbReference type="Proteomes" id="UP001615550"/>
    </source>
</evidence>
<keyword evidence="3 6" id="KW-0963">Cytoplasm</keyword>
<evidence type="ECO:0000256" key="5">
    <source>
        <dbReference type="ARBA" id="ARBA00023186"/>
    </source>
</evidence>
<keyword evidence="7" id="KW-0969">Cilium</keyword>
<sequence length="138" mass="15404">MKNPYKKAADQYKSIELKTRVEAADPHELINLLLQGARNHIAAAQGSMERKQIREKGEHIGKALGIVAGLKTCLNQQEGGEIAANLLQIYEHIEILLLKANLHNDEELLAKSCELLREIHEAWKEISPKASDTTDTTN</sequence>
<evidence type="ECO:0000256" key="4">
    <source>
        <dbReference type="ARBA" id="ARBA00022795"/>
    </source>
</evidence>
<dbReference type="RefSeq" id="WP_400185960.1">
    <property type="nucleotide sequence ID" value="NZ_JBGORX010000001.1"/>
</dbReference>
<evidence type="ECO:0000256" key="2">
    <source>
        <dbReference type="ARBA" id="ARBA00008787"/>
    </source>
</evidence>
<comment type="similarity">
    <text evidence="2 6">Belongs to the FliS family.</text>
</comment>
<accession>A0ABW8D5V8</accession>
<dbReference type="PIRSF" id="PIRSF039090">
    <property type="entry name" value="Flis"/>
    <property type="match status" value="1"/>
</dbReference>
<gene>
    <name evidence="7" type="primary">fliS</name>
    <name evidence="7" type="ORF">ACD661_02110</name>
</gene>